<accession>A0ABN5B317</accession>
<dbReference type="PANTHER" id="PTHR33361:SF16">
    <property type="entry name" value="DUF885 DOMAIN-CONTAINING PROTEIN"/>
    <property type="match status" value="1"/>
</dbReference>
<evidence type="ECO:0000313" key="2">
    <source>
        <dbReference type="EMBL" id="ASR51412.1"/>
    </source>
</evidence>
<dbReference type="EMBL" id="CP020083">
    <property type="protein sequence ID" value="ASR51412.1"/>
    <property type="molecule type" value="Genomic_DNA"/>
</dbReference>
<evidence type="ECO:0000313" key="3">
    <source>
        <dbReference type="Proteomes" id="UP000258016"/>
    </source>
</evidence>
<evidence type="ECO:0008006" key="4">
    <source>
        <dbReference type="Google" id="ProtNLM"/>
    </source>
</evidence>
<name>A0ABN5B317_9SPHN</name>
<feature type="signal peptide" evidence="1">
    <location>
        <begin position="1"/>
        <end position="42"/>
    </location>
</feature>
<feature type="chain" id="PRO_5046060436" description="DUF885 domain-containing protein" evidence="1">
    <location>
        <begin position="43"/>
        <end position="634"/>
    </location>
</feature>
<dbReference type="Pfam" id="PF05960">
    <property type="entry name" value="DUF885"/>
    <property type="match status" value="1"/>
</dbReference>
<evidence type="ECO:0000256" key="1">
    <source>
        <dbReference type="SAM" id="SignalP"/>
    </source>
</evidence>
<reference evidence="2 3" key="1">
    <citation type="submission" date="2017-03" db="EMBL/GenBank/DDBJ databases">
        <title>Complete genome sequence of Blastomonas fulva degrading microcsystin LR.</title>
        <authorList>
            <person name="Lee H.-g."/>
            <person name="Jin L."/>
            <person name="oh H.-M."/>
        </authorList>
    </citation>
    <scope>NUCLEOTIDE SEQUENCE [LARGE SCALE GENOMIC DNA]</scope>
    <source>
        <strain evidence="2 3">T2</strain>
    </source>
</reference>
<organism evidence="2 3">
    <name type="scientific">Blastomonas fulva</name>
    <dbReference type="NCBI Taxonomy" id="1550728"/>
    <lineage>
        <taxon>Bacteria</taxon>
        <taxon>Pseudomonadati</taxon>
        <taxon>Pseudomonadota</taxon>
        <taxon>Alphaproteobacteria</taxon>
        <taxon>Sphingomonadales</taxon>
        <taxon>Sphingomonadaceae</taxon>
        <taxon>Blastomonas</taxon>
    </lineage>
</organism>
<dbReference type="Proteomes" id="UP000258016">
    <property type="component" value="Chromosome"/>
</dbReference>
<proteinExistence type="predicted"/>
<keyword evidence="3" id="KW-1185">Reference proteome</keyword>
<protein>
    <recommendedName>
        <fullName evidence="4">DUF885 domain-containing protein</fullName>
    </recommendedName>
</protein>
<dbReference type="PANTHER" id="PTHR33361">
    <property type="entry name" value="GLR0591 PROTEIN"/>
    <property type="match status" value="1"/>
</dbReference>
<gene>
    <name evidence="2" type="ORF">B5J99_07985</name>
</gene>
<keyword evidence="1" id="KW-0732">Signal</keyword>
<sequence>MPWDVAAAGLSGRRTRSVATLRRMASMGALLLCGAAVLPAHAETAQTEAPSAQAESETARLNQWFDAKFEEQMAFSPMWYSYRGEKTAYDKIDDLSEAGMLAPVEWRRKSVEEMKAKFDRAKLTKDAQVSYDLWINQYEHAALAYKFRRNEYVFNQMNSPHAWLPQFLIAIHRVDELSDMDAYVARIGGISRGLKQSLERAKLNAAAGSRPPRFSYDLVLDQCRDLISGAPFGGEGSSALLTDAQAKIDALVKNGKLDRKGAERYSAAVREALIKELAPSYREIIAWLEADRSNADTIATGVGKNPGGKEYYEAQLVISTTTDLNADQIHEIGISEVARIKNEMEAIKEQVGFKGSLQEFFAFVRDDDQFYYPNTDEGRQAYIDAATKHLSYMTAKLPQYFGILPKAEVVVKRVEPFRETAGAAQHYQLASPDGSRPGVYYAHLIDMKAMPIPQLEVIAYHEGNPGHHMQFSIAQELTNVPKFRTMLYYNALQEGWGLYSEYLAKEMGGYKDPFSDFGRLTTEIWRAIRLVVDTGLHSKGWTEQQAVAYFSENSPAAEGQIQSEVQRYIVMPGQATGYKIGMIKMLELRRKAEAALGKKFDIKGFHDTVLGAGQMPLDILERRIDDWIAAQQSR</sequence>
<dbReference type="InterPro" id="IPR010281">
    <property type="entry name" value="DUF885"/>
</dbReference>